<comment type="caution">
    <text evidence="3">The sequence shown here is derived from an EMBL/GenBank/DDBJ whole genome shotgun (WGS) entry which is preliminary data.</text>
</comment>
<keyword evidence="1" id="KW-0812">Transmembrane</keyword>
<feature type="transmembrane region" description="Helical" evidence="1">
    <location>
        <begin position="34"/>
        <end position="52"/>
    </location>
</feature>
<evidence type="ECO:0000313" key="4">
    <source>
        <dbReference type="Proteomes" id="UP001199916"/>
    </source>
</evidence>
<dbReference type="RefSeq" id="WP_233698242.1">
    <property type="nucleotide sequence ID" value="NZ_JAJNBZ010000022.1"/>
</dbReference>
<gene>
    <name evidence="3" type="ORF">LQV63_21715</name>
</gene>
<keyword evidence="1" id="KW-1133">Transmembrane helix</keyword>
<feature type="transmembrane region" description="Helical" evidence="1">
    <location>
        <begin position="72"/>
        <end position="91"/>
    </location>
</feature>
<evidence type="ECO:0000259" key="2">
    <source>
        <dbReference type="Pfam" id="PF13349"/>
    </source>
</evidence>
<evidence type="ECO:0000256" key="1">
    <source>
        <dbReference type="SAM" id="Phobius"/>
    </source>
</evidence>
<reference evidence="3 4" key="1">
    <citation type="submission" date="2021-11" db="EMBL/GenBank/DDBJ databases">
        <title>Draft genome sequence of Paenibacillus profundus YoMME, a new Gram-positive bacteria with exoelectrogenic properties.</title>
        <authorList>
            <person name="Hubenova Y."/>
            <person name="Hubenova E."/>
            <person name="Manasiev Y."/>
            <person name="Peykov S."/>
            <person name="Mitov M."/>
        </authorList>
    </citation>
    <scope>NUCLEOTIDE SEQUENCE [LARGE SCALE GENOMIC DNA]</scope>
    <source>
        <strain evidence="3 4">YoMME</strain>
    </source>
</reference>
<name>A0ABS8YK23_9BACL</name>
<dbReference type="Pfam" id="PF13349">
    <property type="entry name" value="DUF4097"/>
    <property type="match status" value="1"/>
</dbReference>
<sequence>MFKVGRFTASLLLVTVGCMLLMDQLFGFHSMNQLLLWWPLIFVLWGVEYIWFGMRHKDKDGKRQWKMDWLGMFVAIFITISVFTVSQPALFRDWVRSIQFDFSMMKEMAKGEGIPFKQPKQTHPISNRVEQLVVRNNIGNVYIRSSAAAEVEVETTVVVDGASREDAQLLADKSRTQIKTLIPDKKLMIEGVPARNVNNQQQVRMDIIVTVPETLTWKTHVQSNNGDIRIEQMNGGVEAKTKNGVVQLQDISGTVLTDTLNGDVFVKQVQGDVRATTLHGNVYLNDINGDIITETKNGDIEINQAARGIQAETLSGDLLVESDVIEGDWKLQSLAGDSMIRIPEDANVHIVATNLFGDVDTNFPLDVMDNKVEGSLGNGAFQLSLETNGDISILKR</sequence>
<evidence type="ECO:0000313" key="3">
    <source>
        <dbReference type="EMBL" id="MCE5171902.1"/>
    </source>
</evidence>
<dbReference type="EMBL" id="JAJNBZ010000022">
    <property type="protein sequence ID" value="MCE5171902.1"/>
    <property type="molecule type" value="Genomic_DNA"/>
</dbReference>
<accession>A0ABS8YK23</accession>
<dbReference type="Proteomes" id="UP001199916">
    <property type="component" value="Unassembled WGS sequence"/>
</dbReference>
<feature type="domain" description="DUF4097" evidence="2">
    <location>
        <begin position="130"/>
        <end position="393"/>
    </location>
</feature>
<dbReference type="InterPro" id="IPR025164">
    <property type="entry name" value="Toastrack_DUF4097"/>
</dbReference>
<keyword evidence="1" id="KW-0472">Membrane</keyword>
<proteinExistence type="predicted"/>
<feature type="transmembrane region" description="Helical" evidence="1">
    <location>
        <begin position="7"/>
        <end position="28"/>
    </location>
</feature>
<dbReference type="PROSITE" id="PS51257">
    <property type="entry name" value="PROKAR_LIPOPROTEIN"/>
    <property type="match status" value="1"/>
</dbReference>
<organism evidence="3 4">
    <name type="scientific">Paenibacillus profundus</name>
    <dbReference type="NCBI Taxonomy" id="1173085"/>
    <lineage>
        <taxon>Bacteria</taxon>
        <taxon>Bacillati</taxon>
        <taxon>Bacillota</taxon>
        <taxon>Bacilli</taxon>
        <taxon>Bacillales</taxon>
        <taxon>Paenibacillaceae</taxon>
        <taxon>Paenibacillus</taxon>
    </lineage>
</organism>
<keyword evidence="4" id="KW-1185">Reference proteome</keyword>
<protein>
    <submittedName>
        <fullName evidence="3">DUF4097 family beta strand repeat-containing protein</fullName>
    </submittedName>
</protein>